<dbReference type="Proteomes" id="UP000245647">
    <property type="component" value="Unassembled WGS sequence"/>
</dbReference>
<sequence>MKNISLEQIVKEKMLDSKASSDVLYSDISQQSYILKYKLDRLNLVSDISLSMRGNNIERVIKNDSVICYSLKFISFSLKIDKDADVDILAQSGTNEDFRGEPVPVNLLFLKRNKSVYFVILAVNDRHHSLTSNFLYELMDI</sequence>
<organism evidence="1 2">
    <name type="scientific">Pararcticibacter amylolyticus</name>
    <dbReference type="NCBI Taxonomy" id="2173175"/>
    <lineage>
        <taxon>Bacteria</taxon>
        <taxon>Pseudomonadati</taxon>
        <taxon>Bacteroidota</taxon>
        <taxon>Sphingobacteriia</taxon>
        <taxon>Sphingobacteriales</taxon>
        <taxon>Sphingobacteriaceae</taxon>
        <taxon>Pararcticibacter</taxon>
    </lineage>
</organism>
<gene>
    <name evidence="1" type="ORF">DDR33_25060</name>
</gene>
<evidence type="ECO:0000313" key="2">
    <source>
        <dbReference type="Proteomes" id="UP000245647"/>
    </source>
</evidence>
<dbReference type="AlphaFoldDB" id="A0A2U2P9C8"/>
<accession>A0A2U2P9C8</accession>
<dbReference type="OrthoDB" id="9979074at2"/>
<comment type="caution">
    <text evidence="1">The sequence shown here is derived from an EMBL/GenBank/DDBJ whole genome shotgun (WGS) entry which is preliminary data.</text>
</comment>
<reference evidence="1 2" key="1">
    <citation type="submission" date="2018-04" db="EMBL/GenBank/DDBJ databases">
        <title>Pedobacter chongqingensis sp. nov., isolated from a rottenly hemp rope.</title>
        <authorList>
            <person name="Cai Y."/>
        </authorList>
    </citation>
    <scope>NUCLEOTIDE SEQUENCE [LARGE SCALE GENOMIC DNA]</scope>
    <source>
        <strain evidence="1 2">FJ4-8</strain>
    </source>
</reference>
<protein>
    <submittedName>
        <fullName evidence="1">Uncharacterized protein</fullName>
    </submittedName>
</protein>
<dbReference type="EMBL" id="QEAS01000068">
    <property type="protein sequence ID" value="PWG77904.1"/>
    <property type="molecule type" value="Genomic_DNA"/>
</dbReference>
<evidence type="ECO:0000313" key="1">
    <source>
        <dbReference type="EMBL" id="PWG77904.1"/>
    </source>
</evidence>
<name>A0A2U2P9C8_9SPHI</name>
<proteinExistence type="predicted"/>
<keyword evidence="2" id="KW-1185">Reference proteome</keyword>